<dbReference type="EMBL" id="JANAKD010000022">
    <property type="protein sequence ID" value="KAJ3499082.1"/>
    <property type="molecule type" value="Genomic_DNA"/>
</dbReference>
<keyword evidence="2" id="KW-1185">Reference proteome</keyword>
<dbReference type="Proteomes" id="UP001148737">
    <property type="component" value="Unassembled WGS sequence"/>
</dbReference>
<gene>
    <name evidence="1" type="ORF">NLG97_g606</name>
</gene>
<comment type="caution">
    <text evidence="1">The sequence shown here is derived from an EMBL/GenBank/DDBJ whole genome shotgun (WGS) entry which is preliminary data.</text>
</comment>
<evidence type="ECO:0000313" key="2">
    <source>
        <dbReference type="Proteomes" id="UP001148737"/>
    </source>
</evidence>
<organism evidence="1 2">
    <name type="scientific">Lecanicillium saksenae</name>
    <dbReference type="NCBI Taxonomy" id="468837"/>
    <lineage>
        <taxon>Eukaryota</taxon>
        <taxon>Fungi</taxon>
        <taxon>Dikarya</taxon>
        <taxon>Ascomycota</taxon>
        <taxon>Pezizomycotina</taxon>
        <taxon>Sordariomycetes</taxon>
        <taxon>Hypocreomycetidae</taxon>
        <taxon>Hypocreales</taxon>
        <taxon>Cordycipitaceae</taxon>
        <taxon>Lecanicillium</taxon>
    </lineage>
</organism>
<reference evidence="1" key="1">
    <citation type="submission" date="2022-07" db="EMBL/GenBank/DDBJ databases">
        <title>Genome Sequence of Lecanicillium saksenae.</title>
        <authorList>
            <person name="Buettner E."/>
        </authorList>
    </citation>
    <scope>NUCLEOTIDE SEQUENCE</scope>
    <source>
        <strain evidence="1">VT-O1</strain>
    </source>
</reference>
<proteinExistence type="predicted"/>
<sequence length="466" mass="51731">MLRVVVVGAGIAGLAAAVSLRRAGHQVELYEKSSMNNEIGAAITIPPNASRILLAWGIRPEDWGFVLSEGASSHDPFTMEKTKDLLGRHTAQEVGGTYLYLAHRVDLHNSLQWLATRETGPGVPAKIHRASSVAALDPSKPSITLRDGRTIHADFIVGADGVHSRAAEVILQRKVEAIAPEHSNLCYRFLIPADVLEEDPKTRAWNVTNRSQTRLFPDNGTQRRLVSYICRNNTVHNFVGLFYDDSARLGTEDWQASVPVDEIVDRFRDFHPDIVNVIRKASDVKRWPLLYRYPLERWYRDMLVLVGDAAHPMLPHHGQGGAQGIEDGLVLGMTMHGAKSRDDITDRFAIYQKVRRNRASVIQILSNIGQDQAEQLKHEVLPYLDEDKIPTNPEQILQFNFGYNAVDATLKAMQRYEPVFSLPANFFDQDVVGVPSRRTPSTSTPSARMHCGGEAPGVGAAALEIS</sequence>
<accession>A0ACC1R9H9</accession>
<name>A0ACC1R9H9_9HYPO</name>
<evidence type="ECO:0000313" key="1">
    <source>
        <dbReference type="EMBL" id="KAJ3499082.1"/>
    </source>
</evidence>
<protein>
    <submittedName>
        <fullName evidence="1">Uncharacterized protein</fullName>
    </submittedName>
</protein>